<dbReference type="RefSeq" id="WP_015236011.1">
    <property type="nucleotide sequence ID" value="NC_019793.1"/>
</dbReference>
<dbReference type="AlphaFoldDB" id="L0A1D8"/>
<protein>
    <submittedName>
        <fullName evidence="1">Uncharacterized protein</fullName>
    </submittedName>
</protein>
<dbReference type="PATRIC" id="fig|937777.3.peg.2226"/>
<dbReference type="EMBL" id="CP003382">
    <property type="protein sequence ID" value="AFZ67708.1"/>
    <property type="molecule type" value="Genomic_DNA"/>
</dbReference>
<accession>L0A1D8</accession>
<sequence length="242" mass="27457">MHLQAGEVRFILRGVTATEAKLRPVRVISPEVAKVFQNVREFQMLLHFMPVYGSTVSSLADAFGLALHAAFRKVKKFERLGLLSVLREERRAGRAVRHYICREHSFFLPRELLSLEEQMRETFEPYHELMRQQLALASTTGPNPVAGLIFQARHDGLWLIPANAHAQKWDPNVPGTPAFFHGSGPLLLDYPQAKALERELYELLDRYRTHQGSGLYLAHAFLTPVVGVSNFTFPHAGYTKLV</sequence>
<dbReference type="Proteomes" id="UP000010467">
    <property type="component" value="Chromosome"/>
</dbReference>
<dbReference type="HOGENOM" id="CLU_1213194_0_0_0"/>
<proteinExistence type="predicted"/>
<keyword evidence="2" id="KW-1185">Reference proteome</keyword>
<evidence type="ECO:0000313" key="1">
    <source>
        <dbReference type="EMBL" id="AFZ67708.1"/>
    </source>
</evidence>
<dbReference type="KEGG" id="dpd:Deipe_2223"/>
<dbReference type="STRING" id="937777.Deipe_2223"/>
<organism evidence="1 2">
    <name type="scientific">Deinococcus peraridilitoris (strain DSM 19664 / LMG 22246 / CIP 109416 / KR-200)</name>
    <dbReference type="NCBI Taxonomy" id="937777"/>
    <lineage>
        <taxon>Bacteria</taxon>
        <taxon>Thermotogati</taxon>
        <taxon>Deinococcota</taxon>
        <taxon>Deinococci</taxon>
        <taxon>Deinococcales</taxon>
        <taxon>Deinococcaceae</taxon>
        <taxon>Deinococcus</taxon>
    </lineage>
</organism>
<dbReference type="InterPro" id="IPR036390">
    <property type="entry name" value="WH_DNA-bd_sf"/>
</dbReference>
<dbReference type="SUPFAM" id="SSF46785">
    <property type="entry name" value="Winged helix' DNA-binding domain"/>
    <property type="match status" value="1"/>
</dbReference>
<evidence type="ECO:0000313" key="2">
    <source>
        <dbReference type="Proteomes" id="UP000010467"/>
    </source>
</evidence>
<name>L0A1D8_DEIPD</name>
<reference evidence="2" key="1">
    <citation type="submission" date="2012-03" db="EMBL/GenBank/DDBJ databases">
        <title>Complete sequence of chromosome of Deinococcus peraridilitoris DSM 19664.</title>
        <authorList>
            <person name="Lucas S."/>
            <person name="Copeland A."/>
            <person name="Lapidus A."/>
            <person name="Glavina del Rio T."/>
            <person name="Dalin E."/>
            <person name="Tice H."/>
            <person name="Bruce D."/>
            <person name="Goodwin L."/>
            <person name="Pitluck S."/>
            <person name="Peters L."/>
            <person name="Mikhailova N."/>
            <person name="Lu M."/>
            <person name="Kyrpides N."/>
            <person name="Mavromatis K."/>
            <person name="Ivanova N."/>
            <person name="Brettin T."/>
            <person name="Detter J.C."/>
            <person name="Han C."/>
            <person name="Larimer F."/>
            <person name="Land M."/>
            <person name="Hauser L."/>
            <person name="Markowitz V."/>
            <person name="Cheng J.-F."/>
            <person name="Hugenholtz P."/>
            <person name="Woyke T."/>
            <person name="Wu D."/>
            <person name="Pukall R."/>
            <person name="Steenblock K."/>
            <person name="Brambilla E."/>
            <person name="Klenk H.-P."/>
            <person name="Eisen J.A."/>
        </authorList>
    </citation>
    <scope>NUCLEOTIDE SEQUENCE [LARGE SCALE GENOMIC DNA]</scope>
    <source>
        <strain evidence="2">DSM 19664 / LMG 22246 / CIP 109416 / KR-200</strain>
    </source>
</reference>
<gene>
    <name evidence="1" type="ordered locus">Deipe_2223</name>
</gene>